<name>A0A2P2NNA0_RHIMU</name>
<accession>A0A2P2NNA0</accession>
<protein>
    <submittedName>
        <fullName evidence="1">Uncharacterized protein</fullName>
    </submittedName>
</protein>
<organism evidence="1">
    <name type="scientific">Rhizophora mucronata</name>
    <name type="common">Asiatic mangrove</name>
    <dbReference type="NCBI Taxonomy" id="61149"/>
    <lineage>
        <taxon>Eukaryota</taxon>
        <taxon>Viridiplantae</taxon>
        <taxon>Streptophyta</taxon>
        <taxon>Embryophyta</taxon>
        <taxon>Tracheophyta</taxon>
        <taxon>Spermatophyta</taxon>
        <taxon>Magnoliopsida</taxon>
        <taxon>eudicotyledons</taxon>
        <taxon>Gunneridae</taxon>
        <taxon>Pentapetalae</taxon>
        <taxon>rosids</taxon>
        <taxon>fabids</taxon>
        <taxon>Malpighiales</taxon>
        <taxon>Rhizophoraceae</taxon>
        <taxon>Rhizophora</taxon>
    </lineage>
</organism>
<dbReference type="AlphaFoldDB" id="A0A2P2NNA0"/>
<proteinExistence type="predicted"/>
<sequence length="26" mass="2870">MQCKILGFAVPVFEVLKVNLSHSLVP</sequence>
<dbReference type="EMBL" id="GGEC01063386">
    <property type="protein sequence ID" value="MBX43870.1"/>
    <property type="molecule type" value="Transcribed_RNA"/>
</dbReference>
<evidence type="ECO:0000313" key="1">
    <source>
        <dbReference type="EMBL" id="MBX43870.1"/>
    </source>
</evidence>
<reference evidence="1" key="1">
    <citation type="submission" date="2018-02" db="EMBL/GenBank/DDBJ databases">
        <title>Rhizophora mucronata_Transcriptome.</title>
        <authorList>
            <person name="Meera S.P."/>
            <person name="Sreeshan A."/>
            <person name="Augustine A."/>
        </authorList>
    </citation>
    <scope>NUCLEOTIDE SEQUENCE</scope>
    <source>
        <tissue evidence="1">Leaf</tissue>
    </source>
</reference>